<feature type="transmembrane region" description="Helical" evidence="6">
    <location>
        <begin position="368"/>
        <end position="389"/>
    </location>
</feature>
<comment type="subcellular location">
    <subcellularLocation>
        <location evidence="1">Membrane</location>
        <topology evidence="1">Multi-pass membrane protein</topology>
    </subcellularLocation>
</comment>
<feature type="transmembrane region" description="Helical" evidence="6">
    <location>
        <begin position="189"/>
        <end position="210"/>
    </location>
</feature>
<feature type="transmembrane region" description="Helical" evidence="6">
    <location>
        <begin position="158"/>
        <end position="177"/>
    </location>
</feature>
<dbReference type="GO" id="GO:0016020">
    <property type="term" value="C:membrane"/>
    <property type="evidence" value="ECO:0007669"/>
    <property type="project" value="UniProtKB-SubCell"/>
</dbReference>
<dbReference type="Proteomes" id="UP000218022">
    <property type="component" value="Unassembled WGS sequence"/>
</dbReference>
<feature type="transmembrane region" description="Helical" evidence="6">
    <location>
        <begin position="230"/>
        <end position="249"/>
    </location>
</feature>
<comment type="caution">
    <text evidence="7">The sequence shown here is derived from an EMBL/GenBank/DDBJ whole genome shotgun (WGS) entry which is preliminary data.</text>
</comment>
<evidence type="ECO:0000313" key="8">
    <source>
        <dbReference type="Proteomes" id="UP000218022"/>
    </source>
</evidence>
<feature type="transmembrane region" description="Helical" evidence="6">
    <location>
        <begin position="270"/>
        <end position="292"/>
    </location>
</feature>
<evidence type="ECO:0000256" key="3">
    <source>
        <dbReference type="ARBA" id="ARBA00022692"/>
    </source>
</evidence>
<protein>
    <submittedName>
        <fullName evidence="7">Amino acid permease</fullName>
    </submittedName>
</protein>
<accession>A0A2A4F6Z9</accession>
<dbReference type="GO" id="GO:0022857">
    <property type="term" value="F:transmembrane transporter activity"/>
    <property type="evidence" value="ECO:0007669"/>
    <property type="project" value="InterPro"/>
</dbReference>
<feature type="transmembrane region" description="Helical" evidence="6">
    <location>
        <begin position="437"/>
        <end position="459"/>
    </location>
</feature>
<dbReference type="PANTHER" id="PTHR45649">
    <property type="entry name" value="AMINO-ACID PERMEASE BAT1"/>
    <property type="match status" value="1"/>
</dbReference>
<dbReference type="OrthoDB" id="6743928at2"/>
<organism evidence="7 8">
    <name type="scientific">Paraburkholderia acidicola</name>
    <dbReference type="NCBI Taxonomy" id="1912599"/>
    <lineage>
        <taxon>Bacteria</taxon>
        <taxon>Pseudomonadati</taxon>
        <taxon>Pseudomonadota</taxon>
        <taxon>Betaproteobacteria</taxon>
        <taxon>Burkholderiales</taxon>
        <taxon>Burkholderiaceae</taxon>
        <taxon>Paraburkholderia</taxon>
    </lineage>
</organism>
<dbReference type="Gene3D" id="1.20.1740.10">
    <property type="entry name" value="Amino acid/polyamine transporter I"/>
    <property type="match status" value="1"/>
</dbReference>
<dbReference type="PANTHER" id="PTHR45649:SF26">
    <property type="entry name" value="OS04G0435100 PROTEIN"/>
    <property type="match status" value="1"/>
</dbReference>
<proteinExistence type="predicted"/>
<dbReference type="PIRSF" id="PIRSF006060">
    <property type="entry name" value="AA_transporter"/>
    <property type="match status" value="1"/>
</dbReference>
<feature type="transmembrane region" description="Helical" evidence="6">
    <location>
        <begin position="76"/>
        <end position="97"/>
    </location>
</feature>
<keyword evidence="2" id="KW-0813">Transport</keyword>
<feature type="transmembrane region" description="Helical" evidence="6">
    <location>
        <begin position="395"/>
        <end position="417"/>
    </location>
</feature>
<dbReference type="EMBL" id="MTZV01000001">
    <property type="protein sequence ID" value="PCE28915.1"/>
    <property type="molecule type" value="Genomic_DNA"/>
</dbReference>
<evidence type="ECO:0000313" key="7">
    <source>
        <dbReference type="EMBL" id="PCE28915.1"/>
    </source>
</evidence>
<feature type="transmembrane region" description="Helical" evidence="6">
    <location>
        <begin position="322"/>
        <end position="347"/>
    </location>
</feature>
<keyword evidence="5 6" id="KW-0472">Membrane</keyword>
<keyword evidence="3 6" id="KW-0812">Transmembrane</keyword>
<feature type="transmembrane region" description="Helical" evidence="6">
    <location>
        <begin position="118"/>
        <end position="146"/>
    </location>
</feature>
<evidence type="ECO:0000256" key="4">
    <source>
        <dbReference type="ARBA" id="ARBA00022989"/>
    </source>
</evidence>
<dbReference type="InterPro" id="IPR002293">
    <property type="entry name" value="AA/rel_permease1"/>
</dbReference>
<evidence type="ECO:0000256" key="2">
    <source>
        <dbReference type="ARBA" id="ARBA00022448"/>
    </source>
</evidence>
<dbReference type="AlphaFoldDB" id="A0A2A4F6Z9"/>
<sequence>MSVPSTAYDARAPEVSDEQQVASDDADLATLGYQQKLHRTMGSFTSFALAFSMVSINTGVVTLFSDPFTRVGGVGILLWLVVIPLVFCIVMVYSHLAGRIPLTGYAYQWSSRLAGNHFGWFTGWVAFISFAAGTAATSAAIGSVFAPEIWPNPTQLQIQLLSIGATVVVGVLNVFGIRIATRMNDLGACIELIGTVVLTLALIGGVFFFFPHTQGLGILVDTNPVSKQPIHFVTIALATLLPVSVLLGWEGAADLAEETRDPRKTAPRAMIRAVVVSSVLGIVVFALLGMAIPGSVEQLLAHSENPVIHLVRLQLGRVAGSVMVVVAFASILACLIANMAVATRMTFALSRDKMLPGSGFLSSVNPRFGTPVGAIVLITVIAVVLNLASGGFVTVIYSMVGLTYYLTYFLTLVAAYLAHRRGDMPSAPQGVFDLGRWLVPMIVTGGAWTLVVIVTLTLPDENHDAAITTLAALAMGAIWWLASLRGRLDRGVAGPRQARL</sequence>
<name>A0A2A4F6Z9_9BURK</name>
<keyword evidence="4 6" id="KW-1133">Transmembrane helix</keyword>
<evidence type="ECO:0000256" key="5">
    <source>
        <dbReference type="ARBA" id="ARBA00023136"/>
    </source>
</evidence>
<evidence type="ECO:0000256" key="1">
    <source>
        <dbReference type="ARBA" id="ARBA00004141"/>
    </source>
</evidence>
<dbReference type="Pfam" id="PF13520">
    <property type="entry name" value="AA_permease_2"/>
    <property type="match status" value="1"/>
</dbReference>
<feature type="transmembrane region" description="Helical" evidence="6">
    <location>
        <begin position="465"/>
        <end position="482"/>
    </location>
</feature>
<evidence type="ECO:0000256" key="6">
    <source>
        <dbReference type="SAM" id="Phobius"/>
    </source>
</evidence>
<reference evidence="7 8" key="1">
    <citation type="submission" date="2017-01" db="EMBL/GenBank/DDBJ databases">
        <title>Whole-Genome Shotgun Sequencing of Two beta-Proteobacterial Species in Search of the Bulgecin Biosynthetic Cluster.</title>
        <authorList>
            <person name="Horsman M.E."/>
            <person name="Marous D.R."/>
            <person name="Li R."/>
            <person name="Oliver R.A."/>
            <person name="Byun B."/>
            <person name="Emrich S.J."/>
            <person name="Boggess B."/>
            <person name="Townsend C.A."/>
            <person name="Mobashery S."/>
        </authorList>
    </citation>
    <scope>NUCLEOTIDE SEQUENCE [LARGE SCALE GENOMIC DNA]</scope>
    <source>
        <strain evidence="7 8">ATCC 31363</strain>
    </source>
</reference>
<feature type="transmembrane region" description="Helical" evidence="6">
    <location>
        <begin position="44"/>
        <end position="64"/>
    </location>
</feature>
<gene>
    <name evidence="7" type="ORF">BWP39_01590</name>
</gene>